<name>A0AAF0QAE6_SOLVR</name>
<dbReference type="InterPro" id="IPR056924">
    <property type="entry name" value="SH3_Tf2-1"/>
</dbReference>
<proteinExistence type="predicted"/>
<protein>
    <recommendedName>
        <fullName evidence="1">Tf2-1-like SH3-like domain-containing protein</fullName>
    </recommendedName>
</protein>
<dbReference type="EMBL" id="CP133614">
    <property type="protein sequence ID" value="WMV19083.1"/>
    <property type="molecule type" value="Genomic_DNA"/>
</dbReference>
<dbReference type="PANTHER" id="PTHR46148">
    <property type="entry name" value="CHROMO DOMAIN-CONTAINING PROTEIN"/>
    <property type="match status" value="1"/>
</dbReference>
<dbReference type="PANTHER" id="PTHR46148:SF60">
    <property type="entry name" value="CHROMO DOMAIN-CONTAINING PROTEIN"/>
    <property type="match status" value="1"/>
</dbReference>
<evidence type="ECO:0000313" key="2">
    <source>
        <dbReference type="EMBL" id="WMV19083.1"/>
    </source>
</evidence>
<dbReference type="Pfam" id="PF24626">
    <property type="entry name" value="SH3_Tf2-1"/>
    <property type="match status" value="1"/>
</dbReference>
<evidence type="ECO:0000313" key="3">
    <source>
        <dbReference type="Proteomes" id="UP001234989"/>
    </source>
</evidence>
<sequence>MDYPSLSSQTVVRSLPPYFGGDYMMNWAHNSLLVPLSIHRRTGSRRGIQVLEDMLRACVIDFKWHWDKSLPLLKDAQDNVRSIQAKLLLARVGVMRFGKKGKLSPRYIGPFEVLEYVGPVDYRLALPPNLSGVHTVFHVSMLKRYHGDGDYIIKWDSIVLDKDL</sequence>
<evidence type="ECO:0000259" key="1">
    <source>
        <dbReference type="Pfam" id="PF24626"/>
    </source>
</evidence>
<keyword evidence="3" id="KW-1185">Reference proteome</keyword>
<accession>A0AAF0QAE6</accession>
<dbReference type="AlphaFoldDB" id="A0AAF0QAE6"/>
<reference evidence="2" key="1">
    <citation type="submission" date="2023-08" db="EMBL/GenBank/DDBJ databases">
        <title>A de novo genome assembly of Solanum verrucosum Schlechtendal, a Mexican diploid species geographically isolated from the other diploid A-genome species in potato relatives.</title>
        <authorList>
            <person name="Hosaka K."/>
        </authorList>
    </citation>
    <scope>NUCLEOTIDE SEQUENCE</scope>
    <source>
        <tissue evidence="2">Young leaves</tissue>
    </source>
</reference>
<gene>
    <name evidence="2" type="ORF">MTR67_012468</name>
</gene>
<dbReference type="Proteomes" id="UP001234989">
    <property type="component" value="Chromosome 3"/>
</dbReference>
<feature type="domain" description="Tf2-1-like SH3-like" evidence="1">
    <location>
        <begin position="94"/>
        <end position="146"/>
    </location>
</feature>
<organism evidence="2 3">
    <name type="scientific">Solanum verrucosum</name>
    <dbReference type="NCBI Taxonomy" id="315347"/>
    <lineage>
        <taxon>Eukaryota</taxon>
        <taxon>Viridiplantae</taxon>
        <taxon>Streptophyta</taxon>
        <taxon>Embryophyta</taxon>
        <taxon>Tracheophyta</taxon>
        <taxon>Spermatophyta</taxon>
        <taxon>Magnoliopsida</taxon>
        <taxon>eudicotyledons</taxon>
        <taxon>Gunneridae</taxon>
        <taxon>Pentapetalae</taxon>
        <taxon>asterids</taxon>
        <taxon>lamiids</taxon>
        <taxon>Solanales</taxon>
        <taxon>Solanaceae</taxon>
        <taxon>Solanoideae</taxon>
        <taxon>Solaneae</taxon>
        <taxon>Solanum</taxon>
    </lineage>
</organism>